<evidence type="ECO:0000256" key="1">
    <source>
        <dbReference type="SAM" id="Phobius"/>
    </source>
</evidence>
<keyword evidence="1" id="KW-0812">Transmembrane</keyword>
<sequence length="163" mass="16275">MLLRDGVFAPRGGTGWPGGQQSWLTSATTPVDGLTRAPWVVAAGVALVLLGLALLVVALRRRTRRVLALAGCSGAHLLPADVARRARAAAEDVDGVLDASASATRRTVVVEVTTTGGASGGGGGDVRARVASAVAGSLAALTAPPRVRVHAATGGPQRSGRTS</sequence>
<feature type="domain" description="DUF6286" evidence="2">
    <location>
        <begin position="49"/>
        <end position="150"/>
    </location>
</feature>
<name>A0A5C8ZGU8_9ACTN</name>
<reference evidence="3 4" key="1">
    <citation type="submission" date="2019-07" db="EMBL/GenBank/DDBJ databases">
        <title>Quadrisphaera sp. strain DD2A genome sequencing and assembly.</title>
        <authorList>
            <person name="Kim I."/>
        </authorList>
    </citation>
    <scope>NUCLEOTIDE SEQUENCE [LARGE SCALE GENOMIC DNA]</scope>
    <source>
        <strain evidence="3 4">DD2A</strain>
    </source>
</reference>
<feature type="transmembrane region" description="Helical" evidence="1">
    <location>
        <begin position="39"/>
        <end position="59"/>
    </location>
</feature>
<proteinExistence type="predicted"/>
<organism evidence="3 4">
    <name type="scientific">Quadrisphaera setariae</name>
    <dbReference type="NCBI Taxonomy" id="2593304"/>
    <lineage>
        <taxon>Bacteria</taxon>
        <taxon>Bacillati</taxon>
        <taxon>Actinomycetota</taxon>
        <taxon>Actinomycetes</taxon>
        <taxon>Kineosporiales</taxon>
        <taxon>Kineosporiaceae</taxon>
        <taxon>Quadrisphaera</taxon>
    </lineage>
</organism>
<keyword evidence="4" id="KW-1185">Reference proteome</keyword>
<keyword evidence="1" id="KW-0472">Membrane</keyword>
<keyword evidence="1" id="KW-1133">Transmembrane helix</keyword>
<accession>A0A5C8ZGU8</accession>
<evidence type="ECO:0000259" key="2">
    <source>
        <dbReference type="Pfam" id="PF19803"/>
    </source>
</evidence>
<evidence type="ECO:0000313" key="3">
    <source>
        <dbReference type="EMBL" id="TXR56116.1"/>
    </source>
</evidence>
<dbReference type="Pfam" id="PF19803">
    <property type="entry name" value="DUF6286"/>
    <property type="match status" value="1"/>
</dbReference>
<dbReference type="EMBL" id="VKAC01000006">
    <property type="protein sequence ID" value="TXR56116.1"/>
    <property type="molecule type" value="Genomic_DNA"/>
</dbReference>
<evidence type="ECO:0000313" key="4">
    <source>
        <dbReference type="Proteomes" id="UP000321234"/>
    </source>
</evidence>
<protein>
    <recommendedName>
        <fullName evidence="2">DUF6286 domain-containing protein</fullName>
    </recommendedName>
</protein>
<dbReference type="AlphaFoldDB" id="A0A5C8ZGU8"/>
<gene>
    <name evidence="3" type="ORF">FMM08_11845</name>
</gene>
<dbReference type="Proteomes" id="UP000321234">
    <property type="component" value="Unassembled WGS sequence"/>
</dbReference>
<dbReference type="InterPro" id="IPR046253">
    <property type="entry name" value="DUF6286"/>
</dbReference>
<comment type="caution">
    <text evidence="3">The sequence shown here is derived from an EMBL/GenBank/DDBJ whole genome shotgun (WGS) entry which is preliminary data.</text>
</comment>